<dbReference type="VEuPathDB" id="VectorBase:LOC119160779"/>
<sequence length="245" mass="28568">MIKTLKKCQKQWMMRECLEMIKKKYLLYVKFVKTRHHNNLSEFKRYRNFVTKHLRKTKDAYYEALFNRVSTRGDVLWREINNLLNSHCSRDKALESNIDNKIVKGEELANKFNVYFTTLLSSDLSNPSRACNSDYRNFLGVPDMSTAYYLNTTPEEVLSVFMSLKNTTARDIDDLQIKPIKAALDLLLHVLTHLINTCLSTGVFPERMKHARESVVYKSGDRNIFSNHRPISLLPVISKGLEKIV</sequence>
<dbReference type="OrthoDB" id="6515679at2759"/>
<dbReference type="AlphaFoldDB" id="A0A6G5A9U6"/>
<reference evidence="1" key="1">
    <citation type="submission" date="2020-03" db="EMBL/GenBank/DDBJ databases">
        <title>A transcriptome and proteome of the tick Rhipicephalus microplus shaped by the genetic composition of its hosts and developmental stage.</title>
        <authorList>
            <person name="Garcia G.R."/>
            <person name="Ribeiro J.M.C."/>
            <person name="Maruyama S.R."/>
            <person name="Gardinasse L.G."/>
            <person name="Nelson K."/>
            <person name="Ferreira B.R."/>
            <person name="Andrade T.G."/>
            <person name="Santos I.K.F.M."/>
        </authorList>
    </citation>
    <scope>NUCLEOTIDE SEQUENCE</scope>
    <source>
        <strain evidence="1">NSGR</strain>
        <tissue evidence="1">Salivary glands</tissue>
    </source>
</reference>
<dbReference type="EMBL" id="GIKN01005451">
    <property type="protein sequence ID" value="NIE47724.1"/>
    <property type="molecule type" value="Transcribed_RNA"/>
</dbReference>
<dbReference type="PANTHER" id="PTHR47510">
    <property type="entry name" value="REVERSE TRANSCRIPTASE DOMAIN-CONTAINING PROTEIN"/>
    <property type="match status" value="1"/>
</dbReference>
<name>A0A6G5A9U6_RHIMP</name>
<evidence type="ECO:0000313" key="1">
    <source>
        <dbReference type="EMBL" id="NIE47724.1"/>
    </source>
</evidence>
<dbReference type="PANTHER" id="PTHR47510:SF3">
    <property type="entry name" value="ENDO_EXONUCLEASE_PHOSPHATASE DOMAIN-CONTAINING PROTEIN"/>
    <property type="match status" value="1"/>
</dbReference>
<accession>A0A6G5A9U6</accession>
<proteinExistence type="predicted"/>
<organism evidence="1">
    <name type="scientific">Rhipicephalus microplus</name>
    <name type="common">Cattle tick</name>
    <name type="synonym">Boophilus microplus</name>
    <dbReference type="NCBI Taxonomy" id="6941"/>
    <lineage>
        <taxon>Eukaryota</taxon>
        <taxon>Metazoa</taxon>
        <taxon>Ecdysozoa</taxon>
        <taxon>Arthropoda</taxon>
        <taxon>Chelicerata</taxon>
        <taxon>Arachnida</taxon>
        <taxon>Acari</taxon>
        <taxon>Parasitiformes</taxon>
        <taxon>Ixodida</taxon>
        <taxon>Ixodoidea</taxon>
        <taxon>Ixodidae</taxon>
        <taxon>Rhipicephalinae</taxon>
        <taxon>Rhipicephalus</taxon>
        <taxon>Boophilus</taxon>
    </lineage>
</organism>
<protein>
    <submittedName>
        <fullName evidence="1">Putative tick transposon</fullName>
    </submittedName>
</protein>